<dbReference type="GeneID" id="14922712"/>
<dbReference type="Gene3D" id="2.60.40.10">
    <property type="entry name" value="Immunoglobulins"/>
    <property type="match status" value="1"/>
</dbReference>
<dbReference type="PANTHER" id="PTHR10809">
    <property type="entry name" value="VESICLE-ASSOCIATED MEMBRANE PROTEIN-ASSOCIATED PROTEIN"/>
    <property type="match status" value="1"/>
</dbReference>
<dbReference type="GO" id="GO:0005789">
    <property type="term" value="C:endoplasmic reticulum membrane"/>
    <property type="evidence" value="ECO:0007669"/>
    <property type="project" value="InterPro"/>
</dbReference>
<accession>L8H8G8</accession>
<keyword evidence="8" id="KW-1185">Reference proteome</keyword>
<dbReference type="GO" id="GO:0005886">
    <property type="term" value="C:plasma membrane"/>
    <property type="evidence" value="ECO:0007669"/>
    <property type="project" value="TreeGrafter"/>
</dbReference>
<dbReference type="EMBL" id="KB007900">
    <property type="protein sequence ID" value="ELR21799.1"/>
    <property type="molecule type" value="Genomic_DNA"/>
</dbReference>
<evidence type="ECO:0000259" key="6">
    <source>
        <dbReference type="PROSITE" id="PS50202"/>
    </source>
</evidence>
<gene>
    <name evidence="7" type="ORF">ACA1_385760</name>
</gene>
<organism evidence="7 8">
    <name type="scientific">Acanthamoeba castellanii (strain ATCC 30010 / Neff)</name>
    <dbReference type="NCBI Taxonomy" id="1257118"/>
    <lineage>
        <taxon>Eukaryota</taxon>
        <taxon>Amoebozoa</taxon>
        <taxon>Discosea</taxon>
        <taxon>Longamoebia</taxon>
        <taxon>Centramoebida</taxon>
        <taxon>Acanthamoebidae</taxon>
        <taxon>Acanthamoeba</taxon>
    </lineage>
</organism>
<dbReference type="InterPro" id="IPR016763">
    <property type="entry name" value="VAP"/>
</dbReference>
<dbReference type="VEuPathDB" id="AmoebaDB:ACA1_385760"/>
<dbReference type="SUPFAM" id="SSF49354">
    <property type="entry name" value="PapD-like"/>
    <property type="match status" value="1"/>
</dbReference>
<evidence type="ECO:0000256" key="4">
    <source>
        <dbReference type="ARBA" id="ARBA00022989"/>
    </source>
</evidence>
<protein>
    <submittedName>
        <fullName evidence="7">MSP (Major sperm protein) domain containing protein</fullName>
    </submittedName>
</protein>
<keyword evidence="5" id="KW-0472">Membrane</keyword>
<comment type="subcellular location">
    <subcellularLocation>
        <location evidence="1">Membrane</location>
        <topology evidence="1">Single-pass type IV membrane protein</topology>
    </subcellularLocation>
</comment>
<feature type="domain" description="MSP" evidence="6">
    <location>
        <begin position="59"/>
        <end position="174"/>
    </location>
</feature>
<evidence type="ECO:0000256" key="1">
    <source>
        <dbReference type="ARBA" id="ARBA00004211"/>
    </source>
</evidence>
<dbReference type="InterPro" id="IPR000535">
    <property type="entry name" value="MSP_dom"/>
</dbReference>
<dbReference type="AlphaFoldDB" id="L8H8G8"/>
<dbReference type="InterPro" id="IPR013783">
    <property type="entry name" value="Ig-like_fold"/>
</dbReference>
<dbReference type="PANTHER" id="PTHR10809:SF6">
    <property type="entry name" value="AT11025P-RELATED"/>
    <property type="match status" value="1"/>
</dbReference>
<dbReference type="InterPro" id="IPR008962">
    <property type="entry name" value="PapD-like_sf"/>
</dbReference>
<dbReference type="PROSITE" id="PS50202">
    <property type="entry name" value="MSP"/>
    <property type="match status" value="1"/>
</dbReference>
<evidence type="ECO:0000313" key="7">
    <source>
        <dbReference type="EMBL" id="ELR21799.1"/>
    </source>
</evidence>
<reference evidence="7 8" key="1">
    <citation type="journal article" date="2013" name="Genome Biol.">
        <title>Genome of Acanthamoeba castellanii highlights extensive lateral gene transfer and early evolution of tyrosine kinase signaling.</title>
        <authorList>
            <person name="Clarke M."/>
            <person name="Lohan A.J."/>
            <person name="Liu B."/>
            <person name="Lagkouvardos I."/>
            <person name="Roy S."/>
            <person name="Zafar N."/>
            <person name="Bertelli C."/>
            <person name="Schilde C."/>
            <person name="Kianianmomeni A."/>
            <person name="Burglin T.R."/>
            <person name="Frech C."/>
            <person name="Turcotte B."/>
            <person name="Kopec K.O."/>
            <person name="Synnott J.M."/>
            <person name="Choo C."/>
            <person name="Paponov I."/>
            <person name="Finkler A."/>
            <person name="Soon Heng Tan C."/>
            <person name="Hutchins A.P."/>
            <person name="Weinmeier T."/>
            <person name="Rattei T."/>
            <person name="Chu J.S."/>
            <person name="Gimenez G."/>
            <person name="Irimia M."/>
            <person name="Rigden D.J."/>
            <person name="Fitzpatrick D.A."/>
            <person name="Lorenzo-Morales J."/>
            <person name="Bateman A."/>
            <person name="Chiu C.H."/>
            <person name="Tang P."/>
            <person name="Hegemann P."/>
            <person name="Fromm H."/>
            <person name="Raoult D."/>
            <person name="Greub G."/>
            <person name="Miranda-Saavedra D."/>
            <person name="Chen N."/>
            <person name="Nash P."/>
            <person name="Ginger M.L."/>
            <person name="Horn M."/>
            <person name="Schaap P."/>
            <person name="Caler L."/>
            <person name="Loftus B."/>
        </authorList>
    </citation>
    <scope>NUCLEOTIDE SEQUENCE [LARGE SCALE GENOMIC DNA]</scope>
    <source>
        <strain evidence="7 8">Neff</strain>
    </source>
</reference>
<evidence type="ECO:0000256" key="3">
    <source>
        <dbReference type="ARBA" id="ARBA00022692"/>
    </source>
</evidence>
<dbReference type="Pfam" id="PF00635">
    <property type="entry name" value="Motile_Sperm"/>
    <property type="match status" value="1"/>
</dbReference>
<dbReference type="STRING" id="1257118.L8H8G8"/>
<name>L8H8G8_ACACF</name>
<dbReference type="RefSeq" id="XP_004347181.1">
    <property type="nucleotide sequence ID" value="XM_004347131.1"/>
</dbReference>
<keyword evidence="4" id="KW-1133">Transmembrane helix</keyword>
<dbReference type="Proteomes" id="UP000011083">
    <property type="component" value="Unassembled WGS sequence"/>
</dbReference>
<keyword evidence="3" id="KW-0812">Transmembrane</keyword>
<sequence>MITDMHEDYLWKRLVYQFFTFCPGAPQEEQSQQAALKREKDSTESWKRFFRRSLGRHPRLDFYPAPAHGLYFPTPSAQTVHTRLYMRNSTRSAVTLFRVMVTKPKDYVVKPTHGILLPRQVLTVSILARQLSKEALEQMQECKDKFMIQTATVTLEQLVEEGAVDPKRADPSYVRKARSCTLDLSHVFADNFDALRYVKDNPDKVSKHIFKCHYLPVQQQDDESATAYSAAS</sequence>
<dbReference type="GO" id="GO:0090158">
    <property type="term" value="P:endoplasmic reticulum membrane organization"/>
    <property type="evidence" value="ECO:0007669"/>
    <property type="project" value="TreeGrafter"/>
</dbReference>
<evidence type="ECO:0000256" key="5">
    <source>
        <dbReference type="ARBA" id="ARBA00023136"/>
    </source>
</evidence>
<evidence type="ECO:0000256" key="2">
    <source>
        <dbReference type="ARBA" id="ARBA00008932"/>
    </source>
</evidence>
<dbReference type="KEGG" id="acan:ACA1_385760"/>
<proteinExistence type="inferred from homology"/>
<evidence type="ECO:0000313" key="8">
    <source>
        <dbReference type="Proteomes" id="UP000011083"/>
    </source>
</evidence>
<dbReference type="OrthoDB" id="264603at2759"/>
<dbReference type="GO" id="GO:0061817">
    <property type="term" value="P:endoplasmic reticulum-plasma membrane tethering"/>
    <property type="evidence" value="ECO:0007669"/>
    <property type="project" value="TreeGrafter"/>
</dbReference>
<comment type="similarity">
    <text evidence="2">Belongs to the VAMP-associated protein (VAP) (TC 9.B.17) family.</text>
</comment>